<organism evidence="2">
    <name type="scientific">uncultured Thermomicrobiales bacterium</name>
    <dbReference type="NCBI Taxonomy" id="1645740"/>
    <lineage>
        <taxon>Bacteria</taxon>
        <taxon>Pseudomonadati</taxon>
        <taxon>Thermomicrobiota</taxon>
        <taxon>Thermomicrobia</taxon>
        <taxon>Thermomicrobiales</taxon>
        <taxon>environmental samples</taxon>
    </lineage>
</organism>
<reference evidence="2" key="1">
    <citation type="submission" date="2020-02" db="EMBL/GenBank/DDBJ databases">
        <authorList>
            <person name="Meier V. D."/>
        </authorList>
    </citation>
    <scope>NUCLEOTIDE SEQUENCE</scope>
    <source>
        <strain evidence="2">AVDCRST_MAG19</strain>
    </source>
</reference>
<evidence type="ECO:0000313" key="2">
    <source>
        <dbReference type="EMBL" id="CAA9550249.1"/>
    </source>
</evidence>
<feature type="non-terminal residue" evidence="2">
    <location>
        <position position="62"/>
    </location>
</feature>
<gene>
    <name evidence="2" type="ORF">AVDCRST_MAG19-691</name>
</gene>
<dbReference type="EMBL" id="CADCWL010000032">
    <property type="protein sequence ID" value="CAA9550249.1"/>
    <property type="molecule type" value="Genomic_DNA"/>
</dbReference>
<feature type="region of interest" description="Disordered" evidence="1">
    <location>
        <begin position="1"/>
        <end position="24"/>
    </location>
</feature>
<evidence type="ECO:0000256" key="1">
    <source>
        <dbReference type="SAM" id="MobiDB-lite"/>
    </source>
</evidence>
<proteinExistence type="predicted"/>
<feature type="non-terminal residue" evidence="2">
    <location>
        <position position="1"/>
    </location>
</feature>
<dbReference type="AlphaFoldDB" id="A0A6J4UGM5"/>
<sequence length="62" mass="6841">GPSGRRSCGKGSTSGPLRRWGRGQGVARWAVSRGRLWPGRWCRGSRPSCSPWRLSDRRGCSV</sequence>
<accession>A0A6J4UGM5</accession>
<protein>
    <submittedName>
        <fullName evidence="2">Uncharacterized protein</fullName>
    </submittedName>
</protein>
<name>A0A6J4UGM5_9BACT</name>